<comment type="subcellular location">
    <subcellularLocation>
        <location evidence="11">Cytoplasm</location>
    </subcellularLocation>
</comment>
<evidence type="ECO:0000256" key="9">
    <source>
        <dbReference type="ARBA" id="ARBA00023125"/>
    </source>
</evidence>
<dbReference type="CDD" id="cd03366">
    <property type="entry name" value="TOPRIM_TopoIIA_GyrB"/>
    <property type="match status" value="1"/>
</dbReference>
<feature type="binding site" evidence="11">
    <location>
        <position position="563"/>
    </location>
    <ligand>
        <name>Mg(2+)</name>
        <dbReference type="ChEBI" id="CHEBI:18420"/>
        <label>1</label>
        <note>catalytic</note>
    </ligand>
</feature>
<dbReference type="SMART" id="SM00433">
    <property type="entry name" value="TOP2c"/>
    <property type="match status" value="1"/>
</dbReference>
<dbReference type="NCBIfam" id="TIGR01059">
    <property type="entry name" value="gyrB"/>
    <property type="match status" value="1"/>
</dbReference>
<feature type="binding site" evidence="11">
    <location>
        <position position="563"/>
    </location>
    <ligand>
        <name>Mg(2+)</name>
        <dbReference type="ChEBI" id="CHEBI:18420"/>
        <label>2</label>
    </ligand>
</feature>
<keyword evidence="5 11" id="KW-0547">Nucleotide-binding</keyword>
<evidence type="ECO:0000256" key="2">
    <source>
        <dbReference type="ARBA" id="ARBA00010708"/>
    </source>
</evidence>
<dbReference type="Pfam" id="PF00204">
    <property type="entry name" value="DNA_gyraseB"/>
    <property type="match status" value="1"/>
</dbReference>
<dbReference type="InterPro" id="IPR041423">
    <property type="entry name" value="GyrB_insert"/>
</dbReference>
<dbReference type="CDD" id="cd00822">
    <property type="entry name" value="TopoII_Trans_DNA_gyrase"/>
    <property type="match status" value="1"/>
</dbReference>
<keyword evidence="7 11" id="KW-0460">Magnesium</keyword>
<comment type="catalytic activity">
    <reaction evidence="1 11">
        <text>ATP-dependent breakage, passage and rejoining of double-stranded DNA.</text>
        <dbReference type="EC" id="5.6.2.2"/>
    </reaction>
</comment>
<dbReference type="PROSITE" id="PS00177">
    <property type="entry name" value="TOPOISOMERASE_II"/>
    <property type="match status" value="1"/>
</dbReference>
<dbReference type="PRINTS" id="PR01159">
    <property type="entry name" value="DNAGYRASEB"/>
</dbReference>
<dbReference type="PRINTS" id="PR00418">
    <property type="entry name" value="TPI2FAMILY"/>
</dbReference>
<dbReference type="Pfam" id="PF01751">
    <property type="entry name" value="Toprim"/>
    <property type="match status" value="1"/>
</dbReference>
<sequence length="871" mass="95279">MTVDNIPSEPEDTGVSGHVEPTLAKIDTNQAGASESYGEGAITILEGLEAVRKRPGMYIGDTSDGTGLHHLVFEVVDNSIDEALAGHCDDIVVTIHSDNSISVTDNGRGIPTGVKMDDKHEPKRSAAEIALTELHAGGKFNQNSYKVSGGLHGVGVSCVNALSKMLRLTVRREGKVHALEFSKGFVQNRIVQTVDGVEVSPMQVLDDTDKRGTEVHFLPDTEIFKENNEFHYEILAKRLRELSFLNNGVRIRLKDERSGKEDDFSGAGGVRGFVEFINKGKTVLHPTSFYAAGERPAETYGGIPGTHIGVEVAMQWNSAYSEQVLCFTNNIPQRDGGTHLTGLRAAMTRVINKYIEENEFAKKAKVEVTGDDMREGLCCVLSVKVPEPKFSSQTKDKLVSSEVRAPVEDIVGKLLTDYLQERPADAKIICGKIVEAARAREAARKAREMTRRKGVLDGMGLPGKLADCQEKDPALCEIYIVEGDSAGGSAKQGRDRKFQAILPLRGKILNVEKARYEKLLTSNEILTLITALGTGIGKAGGTTGGDDFDVAKLRYHRIIIMTDADVDGAHIRTLLLTFFYRQMPELVERGHIYIAQPPLYKVKAGKEELYLKDAPALDGFLLRIALNHASVTTGGANPQTLTGDTLAELARKHQIAESVIARLGNFMDAEALRAIADGVSLKLDTVADAEASAVALQAKLRELNTTGAPAEVAGEFDARTDKPLLRISRRHHGNIKSSVITQDFVHGADYAALAEAAETFRGLLGEGAKALRGEGEKQKEEKVGDFRQAMKWLISEAERSTSRQRYKGLGEMNPEQLWETTMDPNVRRLLRVQIDDAIEADRVFTMLMGDEVEPRRDFIETNALRAGNIDV</sequence>
<dbReference type="InterPro" id="IPR036890">
    <property type="entry name" value="HATPase_C_sf"/>
</dbReference>
<dbReference type="Pfam" id="PF00986">
    <property type="entry name" value="DNA_gyraseB_C"/>
    <property type="match status" value="1"/>
</dbReference>
<keyword evidence="6 11" id="KW-0067">ATP-binding</keyword>
<evidence type="ECO:0000256" key="6">
    <source>
        <dbReference type="ARBA" id="ARBA00022840"/>
    </source>
</evidence>
<dbReference type="InterPro" id="IPR011557">
    <property type="entry name" value="GyrB"/>
</dbReference>
<dbReference type="SUPFAM" id="SSF54211">
    <property type="entry name" value="Ribosomal protein S5 domain 2-like"/>
    <property type="match status" value="1"/>
</dbReference>
<dbReference type="GO" id="GO:0003918">
    <property type="term" value="F:DNA topoisomerase type II (double strand cut, ATP-hydrolyzing) activity"/>
    <property type="evidence" value="ECO:0007669"/>
    <property type="project" value="UniProtKB-EC"/>
</dbReference>
<evidence type="ECO:0000256" key="8">
    <source>
        <dbReference type="ARBA" id="ARBA00023029"/>
    </source>
</evidence>
<dbReference type="InterPro" id="IPR049353">
    <property type="entry name" value="GyrB_hook"/>
</dbReference>
<keyword evidence="8 11" id="KW-0799">Topoisomerase</keyword>
<dbReference type="Gene3D" id="3.30.230.10">
    <property type="match status" value="1"/>
</dbReference>
<dbReference type="InterPro" id="IPR001241">
    <property type="entry name" value="Topo_IIA"/>
</dbReference>
<dbReference type="InterPro" id="IPR006171">
    <property type="entry name" value="TOPRIM_dom"/>
</dbReference>
<dbReference type="SUPFAM" id="SSF55874">
    <property type="entry name" value="ATPase domain of HSP90 chaperone/DNA topoisomerase II/histidine kinase"/>
    <property type="match status" value="1"/>
</dbReference>
<dbReference type="InterPro" id="IPR002288">
    <property type="entry name" value="DNA_gyrase_B_C"/>
</dbReference>
<accession>A0ABV8D9Y3</accession>
<comment type="miscellaneous">
    <text evidence="11">Few gyrases are as efficient as E.coli at forming negative supercoils. Not all organisms have 2 type II topoisomerases; in organisms with a single type II topoisomerase this enzyme also has to decatenate newly replicated chromosomes.</text>
</comment>
<feature type="site" description="Interaction with DNA" evidence="11">
    <location>
        <position position="507"/>
    </location>
</feature>
<feature type="binding site" evidence="11">
    <location>
        <position position="482"/>
    </location>
    <ligand>
        <name>Mg(2+)</name>
        <dbReference type="ChEBI" id="CHEBI:18420"/>
        <label>1</label>
        <note>catalytic</note>
    </ligand>
</feature>
<evidence type="ECO:0000256" key="5">
    <source>
        <dbReference type="ARBA" id="ARBA00022741"/>
    </source>
</evidence>
<dbReference type="Pfam" id="PF21249">
    <property type="entry name" value="GyrB_hook"/>
    <property type="match status" value="1"/>
</dbReference>
<dbReference type="InterPro" id="IPR034160">
    <property type="entry name" value="TOPRIM_GyrB"/>
</dbReference>
<evidence type="ECO:0000256" key="3">
    <source>
        <dbReference type="ARBA" id="ARBA00022490"/>
    </source>
</evidence>
<keyword evidence="9" id="KW-0238">DNA-binding</keyword>
<dbReference type="EMBL" id="JBHSAJ010000029">
    <property type="protein sequence ID" value="MFC3935359.1"/>
    <property type="molecule type" value="Genomic_DNA"/>
</dbReference>
<evidence type="ECO:0000256" key="11">
    <source>
        <dbReference type="HAMAP-Rule" id="MF_01898"/>
    </source>
</evidence>
<evidence type="ECO:0000256" key="7">
    <source>
        <dbReference type="ARBA" id="ARBA00022842"/>
    </source>
</evidence>
<dbReference type="CDD" id="cd16928">
    <property type="entry name" value="HATPase_GyrB-like"/>
    <property type="match status" value="1"/>
</dbReference>
<keyword evidence="3 11" id="KW-0963">Cytoplasm</keyword>
<dbReference type="InterPro" id="IPR003594">
    <property type="entry name" value="HATPase_dom"/>
</dbReference>
<evidence type="ECO:0000313" key="14">
    <source>
        <dbReference type="Proteomes" id="UP001595693"/>
    </source>
</evidence>
<dbReference type="InterPro" id="IPR000565">
    <property type="entry name" value="Topo_IIA_B"/>
</dbReference>
<dbReference type="Proteomes" id="UP001595693">
    <property type="component" value="Unassembled WGS sequence"/>
</dbReference>
<dbReference type="SMART" id="SM00387">
    <property type="entry name" value="HATPase_c"/>
    <property type="match status" value="1"/>
</dbReference>
<evidence type="ECO:0000256" key="1">
    <source>
        <dbReference type="ARBA" id="ARBA00000185"/>
    </source>
</evidence>
<dbReference type="InterPro" id="IPR013759">
    <property type="entry name" value="Topo_IIA_B_C"/>
</dbReference>
<feature type="domain" description="Toprim" evidence="12">
    <location>
        <begin position="476"/>
        <end position="598"/>
    </location>
</feature>
<dbReference type="Pfam" id="PF18053">
    <property type="entry name" value="GyrB_insert"/>
    <property type="match status" value="1"/>
</dbReference>
<keyword evidence="10 11" id="KW-0413">Isomerase</keyword>
<dbReference type="HAMAP" id="MF_01898">
    <property type="entry name" value="GyrB"/>
    <property type="match status" value="1"/>
</dbReference>
<keyword evidence="14" id="KW-1185">Reference proteome</keyword>
<dbReference type="InterPro" id="IPR014721">
    <property type="entry name" value="Ribsml_uS5_D2-typ_fold_subgr"/>
</dbReference>
<gene>
    <name evidence="11 13" type="primary">gyrB</name>
    <name evidence="13" type="ORF">ACFOW3_12065</name>
</gene>
<feature type="site" description="Interaction with DNA" evidence="11">
    <location>
        <position position="510"/>
    </location>
</feature>
<dbReference type="InterPro" id="IPR018522">
    <property type="entry name" value="TopoIIA_CS"/>
</dbReference>
<reference evidence="14" key="1">
    <citation type="journal article" date="2019" name="Int. J. Syst. Evol. Microbiol.">
        <title>The Global Catalogue of Microorganisms (GCM) 10K type strain sequencing project: providing services to taxonomists for standard genome sequencing and annotation.</title>
        <authorList>
            <consortium name="The Broad Institute Genomics Platform"/>
            <consortium name="The Broad Institute Genome Sequencing Center for Infectious Disease"/>
            <person name="Wu L."/>
            <person name="Ma J."/>
        </authorList>
    </citation>
    <scope>NUCLEOTIDE SEQUENCE [LARGE SCALE GENOMIC DNA]</scope>
    <source>
        <strain evidence="14">CCUG 2113</strain>
    </source>
</reference>
<dbReference type="Gene3D" id="3.30.565.10">
    <property type="entry name" value="Histidine kinase-like ATPase, C-terminal domain"/>
    <property type="match status" value="1"/>
</dbReference>
<evidence type="ECO:0000259" key="12">
    <source>
        <dbReference type="PROSITE" id="PS50880"/>
    </source>
</evidence>
<feature type="binding site" evidence="11">
    <location>
        <position position="565"/>
    </location>
    <ligand>
        <name>Mg(2+)</name>
        <dbReference type="ChEBI" id="CHEBI:18420"/>
        <label>2</label>
    </ligand>
</feature>
<dbReference type="EC" id="5.6.2.2" evidence="11"/>
<name>A0ABV8D9Y3_9BURK</name>
<comment type="caution">
    <text evidence="13">The sequence shown here is derived from an EMBL/GenBank/DDBJ whole genome shotgun (WGS) entry which is preliminary data.</text>
</comment>
<keyword evidence="4 11" id="KW-0479">Metal-binding</keyword>
<dbReference type="PANTHER" id="PTHR45866:SF1">
    <property type="entry name" value="DNA GYRASE SUBUNIT B, MITOCHONDRIAL"/>
    <property type="match status" value="1"/>
</dbReference>
<comment type="subunit">
    <text evidence="11">Heterotetramer, composed of two GyrA and two GyrB chains. In the heterotetramer, GyrA contains the active site tyrosine that forms a transient covalent intermediate with DNA, while GyrB binds cofactors and catalyzes ATP hydrolysis.</text>
</comment>
<dbReference type="SUPFAM" id="SSF56719">
    <property type="entry name" value="Type II DNA topoisomerase"/>
    <property type="match status" value="1"/>
</dbReference>
<dbReference type="InterPro" id="IPR013506">
    <property type="entry name" value="Topo_IIA_bsu_dom2"/>
</dbReference>
<dbReference type="RefSeq" id="WP_055401225.1">
    <property type="nucleotide sequence ID" value="NZ_CP192460.1"/>
</dbReference>
<dbReference type="Pfam" id="PF02518">
    <property type="entry name" value="HATPase_c"/>
    <property type="match status" value="1"/>
</dbReference>
<comment type="function">
    <text evidence="11">A type II topoisomerase that negatively supercoils closed circular double-stranded (ds) DNA in an ATP-dependent manner to modulate DNA topology and maintain chromosomes in an underwound state. Negative supercoiling favors strand separation, and DNA replication, transcription, recombination and repair, all of which involve strand separation. Also able to catalyze the interconversion of other topological isomers of dsDNA rings, including catenanes and knotted rings. Type II topoisomerases break and join 2 DNA strands simultaneously in an ATP-dependent manner.</text>
</comment>
<comment type="similarity">
    <text evidence="2 11">Belongs to the type II topoisomerase GyrB family.</text>
</comment>
<dbReference type="NCBIfam" id="NF011501">
    <property type="entry name" value="PRK14939.1"/>
    <property type="match status" value="1"/>
</dbReference>
<dbReference type="PANTHER" id="PTHR45866">
    <property type="entry name" value="DNA GYRASE/TOPOISOMERASE SUBUNIT B"/>
    <property type="match status" value="1"/>
</dbReference>
<dbReference type="InterPro" id="IPR020568">
    <property type="entry name" value="Ribosomal_Su5_D2-typ_SF"/>
</dbReference>
<comment type="cofactor">
    <cofactor evidence="11">
        <name>Mg(2+)</name>
        <dbReference type="ChEBI" id="CHEBI:18420"/>
    </cofactor>
    <cofactor evidence="11">
        <name>Mn(2+)</name>
        <dbReference type="ChEBI" id="CHEBI:29035"/>
    </cofactor>
    <cofactor evidence="11">
        <name>Ca(2+)</name>
        <dbReference type="ChEBI" id="CHEBI:29108"/>
    </cofactor>
    <text evidence="11">Binds two Mg(2+) per subunit. The magnesium ions form salt bridges with both the protein and the DNA. Can also accept other divalent metal cations, such as Mn(2+) or Ca(2+).</text>
</comment>
<evidence type="ECO:0000256" key="4">
    <source>
        <dbReference type="ARBA" id="ARBA00022723"/>
    </source>
</evidence>
<evidence type="ECO:0000256" key="10">
    <source>
        <dbReference type="ARBA" id="ARBA00023235"/>
    </source>
</evidence>
<protein>
    <recommendedName>
        <fullName evidence="11">DNA gyrase subunit B</fullName>
        <ecNumber evidence="11">5.6.2.2</ecNumber>
    </recommendedName>
</protein>
<dbReference type="PROSITE" id="PS50880">
    <property type="entry name" value="TOPRIM"/>
    <property type="match status" value="1"/>
</dbReference>
<dbReference type="Gene3D" id="3.40.50.670">
    <property type="match status" value="2"/>
</dbReference>
<proteinExistence type="inferred from homology"/>
<dbReference type="InterPro" id="IPR013760">
    <property type="entry name" value="Topo_IIA-like_dom_sf"/>
</dbReference>
<evidence type="ECO:0000313" key="13">
    <source>
        <dbReference type="EMBL" id="MFC3935359.1"/>
    </source>
</evidence>
<dbReference type="NCBIfam" id="NF004189">
    <property type="entry name" value="PRK05644.1"/>
    <property type="match status" value="1"/>
</dbReference>
<organism evidence="13 14">
    <name type="scientific">Acidovorax facilis</name>
    <dbReference type="NCBI Taxonomy" id="12917"/>
    <lineage>
        <taxon>Bacteria</taxon>
        <taxon>Pseudomonadati</taxon>
        <taxon>Pseudomonadota</taxon>
        <taxon>Betaproteobacteria</taxon>
        <taxon>Burkholderiales</taxon>
        <taxon>Comamonadaceae</taxon>
        <taxon>Acidovorax</taxon>
    </lineage>
</organism>